<comment type="caution">
    <text evidence="1">The sequence shown here is derived from an EMBL/GenBank/DDBJ whole genome shotgun (WGS) entry which is preliminary data.</text>
</comment>
<evidence type="ECO:0008006" key="3">
    <source>
        <dbReference type="Google" id="ProtNLM"/>
    </source>
</evidence>
<keyword evidence="2" id="KW-1185">Reference proteome</keyword>
<sequence length="213" mass="23733">MLSLLAFGGPRRFLSLTAISLRFVSLNDSDLRHIQHLPSLQKLYLVCNGIGNEAVFLLTSLRHTLTNLELAMNPRIDDDAVPVLIIMDKLTYLALGDTGITMVGLRRMAAAITEENRIVDMEIPACCSEYIDNMHNLYIVFPTAPLTMDPDACESLTDEALRRNLAAHAEVNPDIIATGTRKEMVGRLRALLELRRQDLVVSELVIGEEDDDM</sequence>
<dbReference type="InterPro" id="IPR032675">
    <property type="entry name" value="LRR_dom_sf"/>
</dbReference>
<dbReference type="GeneID" id="19207416"/>
<dbReference type="EMBL" id="JH711575">
    <property type="protein sequence ID" value="EIW83699.1"/>
    <property type="molecule type" value="Genomic_DNA"/>
</dbReference>
<dbReference type="Proteomes" id="UP000053558">
    <property type="component" value="Unassembled WGS sequence"/>
</dbReference>
<evidence type="ECO:0000313" key="2">
    <source>
        <dbReference type="Proteomes" id="UP000053558"/>
    </source>
</evidence>
<dbReference type="InterPro" id="IPR001611">
    <property type="entry name" value="Leu-rich_rpt"/>
</dbReference>
<accession>A0A5M3MX32</accession>
<reference evidence="2" key="1">
    <citation type="journal article" date="2012" name="Science">
        <title>The Paleozoic origin of enzymatic lignin decomposition reconstructed from 31 fungal genomes.</title>
        <authorList>
            <person name="Floudas D."/>
            <person name="Binder M."/>
            <person name="Riley R."/>
            <person name="Barry K."/>
            <person name="Blanchette R.A."/>
            <person name="Henrissat B."/>
            <person name="Martinez A.T."/>
            <person name="Otillar R."/>
            <person name="Spatafora J.W."/>
            <person name="Yadav J.S."/>
            <person name="Aerts A."/>
            <person name="Benoit I."/>
            <person name="Boyd A."/>
            <person name="Carlson A."/>
            <person name="Copeland A."/>
            <person name="Coutinho P.M."/>
            <person name="de Vries R.P."/>
            <person name="Ferreira P."/>
            <person name="Findley K."/>
            <person name="Foster B."/>
            <person name="Gaskell J."/>
            <person name="Glotzer D."/>
            <person name="Gorecki P."/>
            <person name="Heitman J."/>
            <person name="Hesse C."/>
            <person name="Hori C."/>
            <person name="Igarashi K."/>
            <person name="Jurgens J.A."/>
            <person name="Kallen N."/>
            <person name="Kersten P."/>
            <person name="Kohler A."/>
            <person name="Kuees U."/>
            <person name="Kumar T.K.A."/>
            <person name="Kuo A."/>
            <person name="LaButti K."/>
            <person name="Larrondo L.F."/>
            <person name="Lindquist E."/>
            <person name="Ling A."/>
            <person name="Lombard V."/>
            <person name="Lucas S."/>
            <person name="Lundell T."/>
            <person name="Martin R."/>
            <person name="McLaughlin D.J."/>
            <person name="Morgenstern I."/>
            <person name="Morin E."/>
            <person name="Murat C."/>
            <person name="Nagy L.G."/>
            <person name="Nolan M."/>
            <person name="Ohm R.A."/>
            <person name="Patyshakuliyeva A."/>
            <person name="Rokas A."/>
            <person name="Ruiz-Duenas F.J."/>
            <person name="Sabat G."/>
            <person name="Salamov A."/>
            <person name="Samejima M."/>
            <person name="Schmutz J."/>
            <person name="Slot J.C."/>
            <person name="St John F."/>
            <person name="Stenlid J."/>
            <person name="Sun H."/>
            <person name="Sun S."/>
            <person name="Syed K."/>
            <person name="Tsang A."/>
            <person name="Wiebenga A."/>
            <person name="Young D."/>
            <person name="Pisabarro A."/>
            <person name="Eastwood D.C."/>
            <person name="Martin F."/>
            <person name="Cullen D."/>
            <person name="Grigoriev I.V."/>
            <person name="Hibbett D.S."/>
        </authorList>
    </citation>
    <scope>NUCLEOTIDE SEQUENCE [LARGE SCALE GENOMIC DNA]</scope>
    <source>
        <strain evidence="2">RWD-64-598 SS2</strain>
    </source>
</reference>
<name>A0A5M3MX32_CONPW</name>
<gene>
    <name evidence="1" type="ORF">CONPUDRAFT_50875</name>
</gene>
<dbReference type="OrthoDB" id="120976at2759"/>
<organism evidence="1 2">
    <name type="scientific">Coniophora puteana (strain RWD-64-598)</name>
    <name type="common">Brown rot fungus</name>
    <dbReference type="NCBI Taxonomy" id="741705"/>
    <lineage>
        <taxon>Eukaryota</taxon>
        <taxon>Fungi</taxon>
        <taxon>Dikarya</taxon>
        <taxon>Basidiomycota</taxon>
        <taxon>Agaricomycotina</taxon>
        <taxon>Agaricomycetes</taxon>
        <taxon>Agaricomycetidae</taxon>
        <taxon>Boletales</taxon>
        <taxon>Coniophorineae</taxon>
        <taxon>Coniophoraceae</taxon>
        <taxon>Coniophora</taxon>
    </lineage>
</organism>
<dbReference type="Pfam" id="PF13516">
    <property type="entry name" value="LRR_6"/>
    <property type="match status" value="1"/>
</dbReference>
<dbReference type="SUPFAM" id="SSF52047">
    <property type="entry name" value="RNI-like"/>
    <property type="match status" value="1"/>
</dbReference>
<proteinExistence type="predicted"/>
<protein>
    <recommendedName>
        <fullName evidence="3">L domain-like protein</fullName>
    </recommendedName>
</protein>
<evidence type="ECO:0000313" key="1">
    <source>
        <dbReference type="EMBL" id="EIW83699.1"/>
    </source>
</evidence>
<dbReference type="KEGG" id="cput:CONPUDRAFT_50875"/>
<dbReference type="OMA" id="WEVNKRI"/>
<dbReference type="RefSeq" id="XP_007765321.1">
    <property type="nucleotide sequence ID" value="XM_007767131.1"/>
</dbReference>
<dbReference type="AlphaFoldDB" id="A0A5M3MX32"/>
<dbReference type="Gene3D" id="3.80.10.10">
    <property type="entry name" value="Ribonuclease Inhibitor"/>
    <property type="match status" value="1"/>
</dbReference>